<evidence type="ECO:0000313" key="1">
    <source>
        <dbReference type="EMBL" id="SBS80229.1"/>
    </source>
</evidence>
<dbReference type="EMBL" id="FLQU01000054">
    <property type="protein sequence ID" value="SBS80229.1"/>
    <property type="molecule type" value="Genomic_DNA"/>
</dbReference>
<sequence length="87" mass="10113">MFVLRYLLGINYARKSAERKLTPSNGALSNFVRLRRSGHSGISMRTYSCYYVKSSTDFSFRMYPRANLRTFDVFTQMKIAVKQRSPA</sequence>
<accession>A0A1A8VN82</accession>
<gene>
    <name evidence="2" type="ORF">POVCU1_003480</name>
    <name evidence="1" type="ORF">POVCU2_0004250</name>
</gene>
<dbReference type="Proteomes" id="UP000078560">
    <property type="component" value="Unassembled WGS sequence"/>
</dbReference>
<evidence type="ECO:0000313" key="4">
    <source>
        <dbReference type="Proteomes" id="UP000078560"/>
    </source>
</evidence>
<name>A0A1A8VN82_PLAOA</name>
<dbReference type="EMBL" id="FLQV01000074">
    <property type="protein sequence ID" value="SBS80877.1"/>
    <property type="molecule type" value="Genomic_DNA"/>
</dbReference>
<organism evidence="1 4">
    <name type="scientific">Plasmodium ovale curtisi</name>
    <dbReference type="NCBI Taxonomy" id="864141"/>
    <lineage>
        <taxon>Eukaryota</taxon>
        <taxon>Sar</taxon>
        <taxon>Alveolata</taxon>
        <taxon>Apicomplexa</taxon>
        <taxon>Aconoidasida</taxon>
        <taxon>Haemosporida</taxon>
        <taxon>Plasmodiidae</taxon>
        <taxon>Plasmodium</taxon>
        <taxon>Plasmodium (Plasmodium)</taxon>
    </lineage>
</organism>
<reference evidence="1" key="1">
    <citation type="submission" date="2016-05" db="EMBL/GenBank/DDBJ databases">
        <authorList>
            <person name="Lavstsen T."/>
            <person name="Jespersen J.S."/>
        </authorList>
    </citation>
    <scope>NUCLEOTIDE SEQUENCE [LARGE SCALE GENOMIC DNA]</scope>
</reference>
<evidence type="ECO:0000313" key="2">
    <source>
        <dbReference type="EMBL" id="SBS80877.1"/>
    </source>
</evidence>
<proteinExistence type="predicted"/>
<evidence type="ECO:0000313" key="3">
    <source>
        <dbReference type="Proteomes" id="UP000078546"/>
    </source>
</evidence>
<reference evidence="3 4" key="2">
    <citation type="submission" date="2016-05" db="EMBL/GenBank/DDBJ databases">
        <authorList>
            <person name="Naeem Raeece"/>
        </authorList>
    </citation>
    <scope>NUCLEOTIDE SEQUENCE [LARGE SCALE GENOMIC DNA]</scope>
</reference>
<protein>
    <submittedName>
        <fullName evidence="1">Uncharacterized protein</fullName>
    </submittedName>
</protein>
<dbReference type="Proteomes" id="UP000078546">
    <property type="component" value="Unassembled WGS sequence"/>
</dbReference>
<dbReference type="AlphaFoldDB" id="A0A1A8VN82"/>